<dbReference type="RefSeq" id="XP_066668007.1">
    <property type="nucleotide sequence ID" value="XM_066812665.1"/>
</dbReference>
<dbReference type="Proteomes" id="UP001433268">
    <property type="component" value="Unassembled WGS sequence"/>
</dbReference>
<evidence type="ECO:0000313" key="4">
    <source>
        <dbReference type="Proteomes" id="UP001433268"/>
    </source>
</evidence>
<protein>
    <submittedName>
        <fullName evidence="3">RhoGEF domain-containing protein</fullName>
    </submittedName>
</protein>
<feature type="compositionally biased region" description="Polar residues" evidence="2">
    <location>
        <begin position="26"/>
        <end position="38"/>
    </location>
</feature>
<dbReference type="EMBL" id="JAQQWN010000006">
    <property type="protein sequence ID" value="KAK8080532.1"/>
    <property type="molecule type" value="Genomic_DNA"/>
</dbReference>
<feature type="compositionally biased region" description="Basic and acidic residues" evidence="2">
    <location>
        <begin position="39"/>
        <end position="50"/>
    </location>
</feature>
<accession>A0ABR1WAS0</accession>
<feature type="region of interest" description="Disordered" evidence="2">
    <location>
        <begin position="197"/>
        <end position="218"/>
    </location>
</feature>
<sequence>MLKSSRRSPPLDSPLSPDRPTSSPTKTNSGKLRLQSPQKLRERLQTEKQAVESVDANLQSELSRITADMARMNSSLPRSAMAEIKSLSESMAALETTIPSMVQELAKQHEQLQRDMDNTLRATEAKVREIDQLYKESTAENELLYEKFNTELARIVRALKGKSGEKEEIMTKMRDATEETARVKKENARLRREMASLRSMIKGQQPTPPRRPGHCLGG</sequence>
<evidence type="ECO:0000256" key="1">
    <source>
        <dbReference type="SAM" id="Coils"/>
    </source>
</evidence>
<gene>
    <name evidence="3" type="ORF">PG997_008350</name>
</gene>
<feature type="coiled-coil region" evidence="1">
    <location>
        <begin position="102"/>
        <end position="140"/>
    </location>
</feature>
<evidence type="ECO:0000313" key="3">
    <source>
        <dbReference type="EMBL" id="KAK8080532.1"/>
    </source>
</evidence>
<reference evidence="3 4" key="1">
    <citation type="submission" date="2023-01" db="EMBL/GenBank/DDBJ databases">
        <title>Analysis of 21 Apiospora genomes using comparative genomics revels a genus with tremendous synthesis potential of carbohydrate active enzymes and secondary metabolites.</title>
        <authorList>
            <person name="Sorensen T."/>
        </authorList>
    </citation>
    <scope>NUCLEOTIDE SEQUENCE [LARGE SCALE GENOMIC DNA]</scope>
    <source>
        <strain evidence="3 4">CBS 114990</strain>
    </source>
</reference>
<keyword evidence="1" id="KW-0175">Coiled coil</keyword>
<feature type="compositionally biased region" description="Low complexity" evidence="2">
    <location>
        <begin position="7"/>
        <end position="25"/>
    </location>
</feature>
<dbReference type="GeneID" id="92045725"/>
<name>A0ABR1WAS0_9PEZI</name>
<proteinExistence type="predicted"/>
<comment type="caution">
    <text evidence="3">The sequence shown here is derived from an EMBL/GenBank/DDBJ whole genome shotgun (WGS) entry which is preliminary data.</text>
</comment>
<feature type="region of interest" description="Disordered" evidence="2">
    <location>
        <begin position="1"/>
        <end position="52"/>
    </location>
</feature>
<evidence type="ECO:0000256" key="2">
    <source>
        <dbReference type="SAM" id="MobiDB-lite"/>
    </source>
</evidence>
<organism evidence="3 4">
    <name type="scientific">Apiospora hydei</name>
    <dbReference type="NCBI Taxonomy" id="1337664"/>
    <lineage>
        <taxon>Eukaryota</taxon>
        <taxon>Fungi</taxon>
        <taxon>Dikarya</taxon>
        <taxon>Ascomycota</taxon>
        <taxon>Pezizomycotina</taxon>
        <taxon>Sordariomycetes</taxon>
        <taxon>Xylariomycetidae</taxon>
        <taxon>Amphisphaeriales</taxon>
        <taxon>Apiosporaceae</taxon>
        <taxon>Apiospora</taxon>
    </lineage>
</organism>
<keyword evidence="4" id="KW-1185">Reference proteome</keyword>